<dbReference type="GO" id="GO:0099041">
    <property type="term" value="P:vesicle tethering to Golgi"/>
    <property type="evidence" value="ECO:0007669"/>
    <property type="project" value="TreeGrafter"/>
</dbReference>
<keyword evidence="4" id="KW-1185">Reference proteome</keyword>
<evidence type="ECO:0000313" key="4">
    <source>
        <dbReference type="Proteomes" id="UP000695562"/>
    </source>
</evidence>
<dbReference type="PANTHER" id="PTHR13297:SF5">
    <property type="entry name" value="TBC1 DOMAIN FAMILY MEMBER 23"/>
    <property type="match status" value="1"/>
</dbReference>
<feature type="compositionally biased region" description="Low complexity" evidence="1">
    <location>
        <begin position="647"/>
        <end position="713"/>
    </location>
</feature>
<dbReference type="InterPro" id="IPR035969">
    <property type="entry name" value="Rab-GAP_TBC_sf"/>
</dbReference>
<feature type="compositionally biased region" description="Low complexity" evidence="1">
    <location>
        <begin position="721"/>
        <end position="737"/>
    </location>
</feature>
<feature type="compositionally biased region" description="Low complexity" evidence="1">
    <location>
        <begin position="754"/>
        <end position="797"/>
    </location>
</feature>
<dbReference type="PROSITE" id="PS50086">
    <property type="entry name" value="TBC_RABGAP"/>
    <property type="match status" value="1"/>
</dbReference>
<reference evidence="3" key="1">
    <citation type="submission" date="2020-01" db="EMBL/GenBank/DDBJ databases">
        <title>Development of genomics and gene disruption for Polysphondylium violaceum indicates a role for the polyketide synthase stlB in stalk morphogenesis.</title>
        <authorList>
            <person name="Narita B."/>
            <person name="Kawabe Y."/>
            <person name="Kin K."/>
            <person name="Saito T."/>
            <person name="Gibbs R."/>
            <person name="Kuspa A."/>
            <person name="Muzny D."/>
            <person name="Queller D."/>
            <person name="Richards S."/>
            <person name="Strassman J."/>
            <person name="Sucgang R."/>
            <person name="Worley K."/>
            <person name="Schaap P."/>
        </authorList>
    </citation>
    <scope>NUCLEOTIDE SEQUENCE</scope>
    <source>
        <strain evidence="3">QSvi11</strain>
    </source>
</reference>
<dbReference type="GO" id="GO:0005802">
    <property type="term" value="C:trans-Golgi network"/>
    <property type="evidence" value="ECO:0007669"/>
    <property type="project" value="TreeGrafter"/>
</dbReference>
<comment type="caution">
    <text evidence="3">The sequence shown here is derived from an EMBL/GenBank/DDBJ whole genome shotgun (WGS) entry which is preliminary data.</text>
</comment>
<organism evidence="3 4">
    <name type="scientific">Polysphondylium violaceum</name>
    <dbReference type="NCBI Taxonomy" id="133409"/>
    <lineage>
        <taxon>Eukaryota</taxon>
        <taxon>Amoebozoa</taxon>
        <taxon>Evosea</taxon>
        <taxon>Eumycetozoa</taxon>
        <taxon>Dictyostelia</taxon>
        <taxon>Dictyosteliales</taxon>
        <taxon>Dictyosteliaceae</taxon>
        <taxon>Polysphondylium</taxon>
    </lineage>
</organism>
<name>A0A8J4UVM3_9MYCE</name>
<feature type="domain" description="Rab-GAP TBC" evidence="2">
    <location>
        <begin position="46"/>
        <end position="289"/>
    </location>
</feature>
<gene>
    <name evidence="3" type="ORF">CYY_001968</name>
</gene>
<evidence type="ECO:0000313" key="3">
    <source>
        <dbReference type="EMBL" id="KAF2076711.1"/>
    </source>
</evidence>
<evidence type="ECO:0000259" key="2">
    <source>
        <dbReference type="PROSITE" id="PS50086"/>
    </source>
</evidence>
<feature type="compositionally biased region" description="Low complexity" evidence="1">
    <location>
        <begin position="601"/>
        <end position="621"/>
    </location>
</feature>
<sequence length="1023" mass="117573">MMETKDHQLDESIVKSLVEKSNLDDYSYDDWISSKKKIRDLYEVNAVPNHLRYTIWKHLVQCDTFSLNPITPVKNENTQDLNLDKEVMVTIKSDCYQLAQDYNLHSQIKSFEAKDSLETRIGFMNLLNQQQQEQQPLDPRYQTFKLGAEDVGQRLENFVLFFMKQTKREYSLDLVKLVIPFVVLSIVEEKSEHSVQHTEQEWMDLGLKVIDSLSNSGIHPKSISDPILLCESEMFRILLLYHDPTLANFLTQRRVYSTSYFYEWVNHMFSGCIDIKFLIQLWDTLLIHPHQDFYLFFALALLISKKEHILSLAATTGSNIELNQVLEEKTIVNSISNSLKLPGLIKNAEYLRSATPISFIRNWNKFYTHCKDPNSPKLDSINLIYLEYKYAACMGLDVEELILNSNFGKDPKVRDKFSYYIQDDQLHEFPLFVFDCRPYKHFKSGKFHESFHLPPSLLVSQPEEFERVSHSFRDMKGVTHFTFYDNWLQFNNSPTAKTDDADTNDNGDMNMNILRFLKEGYPYVSKVPSGYKKIHDIFLSKKLDLAVHSQEGCPVCNPKALNVNTPPISQPASPTTTSAPITKEKWFDKLKNFGRRRDDGLNTATATTTTAPATDNTTGNGDTPIKTAFGLFRDRLKIRDKNSLYETNDSLNNDSNTTSSASTSSNNLNSSNNNLNTFNNNNNNNNNNTNNSYNSNNNSNSSNSSNNNNNSSNGQINIDPNNNNNNNNNNSNNNNSSMSFLNRSREFLLSSSHRNLNTSSSNLNVNNSNNNNANNNNNNNNDNNNNVSQYNDSNNENKFPGVGFRSKTSFYLPNLNPFIDSEDYEIFEEAKKYYYYQNEVSEYDFTLNMGLDPVYDQEKIKKAEEEMEKELKDYKGIDDWLDGSNLIFECKEIPSYPNSDNSNNNNNNNNNNNRYIIISKTEFISLIEHPKCVGYVKVDSRHSLSTGIKRVVQKRQFTNIIEFIFNSGGSDSNTIQFETDLEDGSNNNNDNDNDNDHDQETKKIFTFANNNTLSLIKSIKERS</sequence>
<dbReference type="GO" id="GO:0005829">
    <property type="term" value="C:cytosol"/>
    <property type="evidence" value="ECO:0007669"/>
    <property type="project" value="GOC"/>
</dbReference>
<dbReference type="Gene3D" id="1.10.472.80">
    <property type="entry name" value="Ypt/Rab-GAP domain of gyp1p, domain 3"/>
    <property type="match status" value="1"/>
</dbReference>
<feature type="region of interest" description="Disordered" evidence="1">
    <location>
        <begin position="754"/>
        <end position="800"/>
    </location>
</feature>
<proteinExistence type="predicted"/>
<dbReference type="GO" id="GO:0042147">
    <property type="term" value="P:retrograde transport, endosome to Golgi"/>
    <property type="evidence" value="ECO:0007669"/>
    <property type="project" value="InterPro"/>
</dbReference>
<dbReference type="OrthoDB" id="73307at2759"/>
<dbReference type="Pfam" id="PF00566">
    <property type="entry name" value="RabGAP-TBC"/>
    <property type="match status" value="1"/>
</dbReference>
<dbReference type="SUPFAM" id="SSF47923">
    <property type="entry name" value="Ypt/Rab-GAP domain of gyp1p"/>
    <property type="match status" value="1"/>
</dbReference>
<dbReference type="EMBL" id="AJWJ01000051">
    <property type="protein sequence ID" value="KAF2076711.1"/>
    <property type="molecule type" value="Genomic_DNA"/>
</dbReference>
<dbReference type="InterPro" id="IPR000195">
    <property type="entry name" value="Rab-GAP-TBC_dom"/>
</dbReference>
<dbReference type="Proteomes" id="UP000695562">
    <property type="component" value="Unassembled WGS sequence"/>
</dbReference>
<dbReference type="AlphaFoldDB" id="A0A8J4UVM3"/>
<dbReference type="InterPro" id="IPR039755">
    <property type="entry name" value="TBC1D23"/>
</dbReference>
<feature type="region of interest" description="Disordered" evidence="1">
    <location>
        <begin position="593"/>
        <end position="626"/>
    </location>
</feature>
<feature type="region of interest" description="Disordered" evidence="1">
    <location>
        <begin position="975"/>
        <end position="998"/>
    </location>
</feature>
<feature type="region of interest" description="Disordered" evidence="1">
    <location>
        <begin position="646"/>
        <end position="738"/>
    </location>
</feature>
<dbReference type="PANTHER" id="PTHR13297">
    <property type="entry name" value="TBC1 DOMAIN FAMILY MEMBER 23-RELATED"/>
    <property type="match status" value="1"/>
</dbReference>
<accession>A0A8J4UVM3</accession>
<protein>
    <recommendedName>
        <fullName evidence="2">Rab-GAP TBC domain-containing protein</fullName>
    </recommendedName>
</protein>
<evidence type="ECO:0000256" key="1">
    <source>
        <dbReference type="SAM" id="MobiDB-lite"/>
    </source>
</evidence>